<dbReference type="Proteomes" id="UP000077177">
    <property type="component" value="Chromosome"/>
</dbReference>
<dbReference type="AlphaFoldDB" id="A0A172TZN5"/>
<evidence type="ECO:0000313" key="1">
    <source>
        <dbReference type="EMBL" id="ANE52243.1"/>
    </source>
</evidence>
<dbReference type="RefSeq" id="WP_066406509.1">
    <property type="nucleotide sequence ID" value="NZ_CP011390.1"/>
</dbReference>
<name>A0A172TZN5_9BACT</name>
<gene>
    <name evidence="1" type="ORF">SY85_18880</name>
</gene>
<dbReference type="KEGG" id="fla:SY85_18880"/>
<keyword evidence="2" id="KW-1185">Reference proteome</keyword>
<dbReference type="OrthoDB" id="675420at2"/>
<evidence type="ECO:0008006" key="3">
    <source>
        <dbReference type="Google" id="ProtNLM"/>
    </source>
</evidence>
<accession>A0A172TZN5</accession>
<dbReference type="EMBL" id="CP011390">
    <property type="protein sequence ID" value="ANE52243.1"/>
    <property type="molecule type" value="Genomic_DNA"/>
</dbReference>
<protein>
    <recommendedName>
        <fullName evidence="3">Lipocalin-like domain-containing protein</fullName>
    </recommendedName>
</protein>
<dbReference type="PROSITE" id="PS51257">
    <property type="entry name" value="PROKAR_LIPOPROTEIN"/>
    <property type="match status" value="1"/>
</dbReference>
<organism evidence="1 2">
    <name type="scientific">Flavisolibacter tropicus</name>
    <dbReference type="NCBI Taxonomy" id="1492898"/>
    <lineage>
        <taxon>Bacteria</taxon>
        <taxon>Pseudomonadati</taxon>
        <taxon>Bacteroidota</taxon>
        <taxon>Chitinophagia</taxon>
        <taxon>Chitinophagales</taxon>
        <taxon>Chitinophagaceae</taxon>
        <taxon>Flavisolibacter</taxon>
    </lineage>
</organism>
<evidence type="ECO:0000313" key="2">
    <source>
        <dbReference type="Proteomes" id="UP000077177"/>
    </source>
</evidence>
<proteinExistence type="predicted"/>
<sequence>MRTIFYLLILFVFLGCKKDQSTEGQVTGTWFFKEGIYGTGGPPTTPIKADPAHPVKLLFRKDGSFFIDELPRLTSFQVRLNEDHYDRYQLLPNNQIRFYSSTNKEEFICDIELGKELKIHQLYCREGCSDFFARKY</sequence>
<reference evidence="1 2" key="2">
    <citation type="journal article" date="2016" name="Int. J. Syst. Evol. Microbiol.">
        <title>Flavisolibacter tropicus sp. nov., isolated from tropical soil.</title>
        <authorList>
            <person name="Lee J.J."/>
            <person name="Kang M.S."/>
            <person name="Kim G.S."/>
            <person name="Lee C.S."/>
            <person name="Lim S."/>
            <person name="Lee J."/>
            <person name="Roh S.H."/>
            <person name="Kang H."/>
            <person name="Ha J.M."/>
            <person name="Bae S."/>
            <person name="Jung H.Y."/>
            <person name="Kim M.K."/>
        </authorList>
    </citation>
    <scope>NUCLEOTIDE SEQUENCE [LARGE SCALE GENOMIC DNA]</scope>
    <source>
        <strain evidence="1 2">LCS9</strain>
    </source>
</reference>
<reference evidence="2" key="1">
    <citation type="submission" date="2015-01" db="EMBL/GenBank/DDBJ databases">
        <title>Flavisolibacter sp./LCS9/ whole genome sequencing.</title>
        <authorList>
            <person name="Kim M.K."/>
            <person name="Srinivasan S."/>
            <person name="Lee J.-J."/>
        </authorList>
    </citation>
    <scope>NUCLEOTIDE SEQUENCE [LARGE SCALE GENOMIC DNA]</scope>
    <source>
        <strain evidence="2">LCS9</strain>
    </source>
</reference>